<gene>
    <name evidence="1" type="ORF">D7V93_37495</name>
</gene>
<name>A0A3A8NGW7_9BACT</name>
<keyword evidence="2" id="KW-1185">Reference proteome</keyword>
<comment type="caution">
    <text evidence="1">The sequence shown here is derived from an EMBL/GenBank/DDBJ whole genome shotgun (WGS) entry which is preliminary data.</text>
</comment>
<evidence type="ECO:0000313" key="1">
    <source>
        <dbReference type="EMBL" id="RKH42859.1"/>
    </source>
</evidence>
<dbReference type="EMBL" id="RAWB01000658">
    <property type="protein sequence ID" value="RKH42859.1"/>
    <property type="molecule type" value="Genomic_DNA"/>
</dbReference>
<accession>A0A3A8NGW7</accession>
<organism evidence="1 2">
    <name type="scientific">Corallococcus llansteffanensis</name>
    <dbReference type="NCBI Taxonomy" id="2316731"/>
    <lineage>
        <taxon>Bacteria</taxon>
        <taxon>Pseudomonadati</taxon>
        <taxon>Myxococcota</taxon>
        <taxon>Myxococcia</taxon>
        <taxon>Myxococcales</taxon>
        <taxon>Cystobacterineae</taxon>
        <taxon>Myxococcaceae</taxon>
        <taxon>Corallococcus</taxon>
    </lineage>
</organism>
<sequence>MLAGLSAGAAEPVGASTEQLAQDFVSSLDRAVQVPSRPGLSDAQARPANTYQTFYFANFTGAVVYNNGTALTGVSIVTPLPAAMASSPSGFVGSAQAVVPASTPWSQVITYTTNLSDPYGAAKTCTYSVSTAFVNGACQANITFTAQGAQGAVCGFFPAQSGVDPVTCQLQLAVGIQ</sequence>
<evidence type="ECO:0000313" key="2">
    <source>
        <dbReference type="Proteomes" id="UP000272888"/>
    </source>
</evidence>
<protein>
    <submittedName>
        <fullName evidence="1">Uncharacterized protein</fullName>
    </submittedName>
</protein>
<proteinExistence type="predicted"/>
<dbReference type="Proteomes" id="UP000272888">
    <property type="component" value="Unassembled WGS sequence"/>
</dbReference>
<reference evidence="2" key="1">
    <citation type="submission" date="2018-09" db="EMBL/GenBank/DDBJ databases">
        <authorList>
            <person name="Livingstone P.G."/>
            <person name="Whitworth D.E."/>
        </authorList>
    </citation>
    <scope>NUCLEOTIDE SEQUENCE [LARGE SCALE GENOMIC DNA]</scope>
    <source>
        <strain evidence="2">CA051B</strain>
    </source>
</reference>
<dbReference type="AlphaFoldDB" id="A0A3A8NGW7"/>